<proteinExistence type="predicted"/>
<dbReference type="Pfam" id="PF25954">
    <property type="entry name" value="Beta-barrel_RND_2"/>
    <property type="match status" value="1"/>
</dbReference>
<name>A0A1B7LBD0_9FIRM</name>
<dbReference type="InterPro" id="IPR050465">
    <property type="entry name" value="UPF0194_transport"/>
</dbReference>
<dbReference type="PROSITE" id="PS51257">
    <property type="entry name" value="PROKAR_LIPOPROTEIN"/>
    <property type="match status" value="1"/>
</dbReference>
<comment type="subcellular location">
    <subcellularLocation>
        <location evidence="1">Cell envelope</location>
    </subcellularLocation>
</comment>
<comment type="caution">
    <text evidence="7">The sequence shown here is derived from an EMBL/GenBank/DDBJ whole genome shotgun (WGS) entry which is preliminary data.</text>
</comment>
<dbReference type="Gene3D" id="2.40.30.170">
    <property type="match status" value="1"/>
</dbReference>
<dbReference type="Pfam" id="PF25893">
    <property type="entry name" value="HH_CzcB"/>
    <property type="match status" value="1"/>
</dbReference>
<dbReference type="InterPro" id="IPR058648">
    <property type="entry name" value="HH_CzcB-like"/>
</dbReference>
<evidence type="ECO:0000259" key="5">
    <source>
        <dbReference type="Pfam" id="PF25893"/>
    </source>
</evidence>
<gene>
    <name evidence="7" type="ORF">A6M21_15340</name>
</gene>
<feature type="domain" description="CzcB-like alpha-helical hairpin" evidence="5">
    <location>
        <begin position="132"/>
        <end position="189"/>
    </location>
</feature>
<protein>
    <submittedName>
        <fullName evidence="7">Uncharacterized protein</fullName>
    </submittedName>
</protein>
<evidence type="ECO:0000313" key="8">
    <source>
        <dbReference type="Proteomes" id="UP000078532"/>
    </source>
</evidence>
<keyword evidence="4" id="KW-0732">Signal</keyword>
<evidence type="ECO:0000256" key="3">
    <source>
        <dbReference type="SAM" id="Coils"/>
    </source>
</evidence>
<dbReference type="AlphaFoldDB" id="A0A1B7LBD0"/>
<evidence type="ECO:0000256" key="1">
    <source>
        <dbReference type="ARBA" id="ARBA00004196"/>
    </source>
</evidence>
<dbReference type="EMBL" id="LYVF01000192">
    <property type="protein sequence ID" value="OAT79842.1"/>
    <property type="molecule type" value="Genomic_DNA"/>
</dbReference>
<evidence type="ECO:0000256" key="2">
    <source>
        <dbReference type="ARBA" id="ARBA00023054"/>
    </source>
</evidence>
<evidence type="ECO:0000256" key="4">
    <source>
        <dbReference type="SAM" id="SignalP"/>
    </source>
</evidence>
<dbReference type="SUPFAM" id="SSF111369">
    <property type="entry name" value="HlyD-like secretion proteins"/>
    <property type="match status" value="3"/>
</dbReference>
<dbReference type="PRINTS" id="PR01490">
    <property type="entry name" value="RTXTOXIND"/>
</dbReference>
<dbReference type="Proteomes" id="UP000078532">
    <property type="component" value="Unassembled WGS sequence"/>
</dbReference>
<feature type="coiled-coil region" evidence="3">
    <location>
        <begin position="167"/>
        <end position="246"/>
    </location>
</feature>
<feature type="signal peptide" evidence="4">
    <location>
        <begin position="1"/>
        <end position="20"/>
    </location>
</feature>
<sequence length="362" mass="37264">MSWLRAAVLGLAAVLVFSLAGCVAGGPAQADKQTYSGLVNATEVDVNTKIPGRVIKLAVKEGGTVKNGQLLAEIDPADLLNQKKAAQAQLDAAAAAMQKAGAGLQAAAAGGEKAQAAADVTRGTAGATLAKAQAGLAKAQDDAALAKKVYQRIDTLHRQGAVPEQQYDEAKNKLDAANAAVQAAEDDVAAARAGLGQVDVYQAGVAEASAAKAASQADINAARAAYNQAQAQLQEIEANLAQTKVVAPVSGVITSRNVEAGEVAAAGASLFTLTENGHNWVDVKVPETALGKIKLHQKVTVTGDAFPGRRFTGEVTAINKKGDFATYRATNDRGDKDIIAFDVRVELDDPAWWPGMTAEVAF</sequence>
<evidence type="ECO:0000313" key="7">
    <source>
        <dbReference type="EMBL" id="OAT79842.1"/>
    </source>
</evidence>
<dbReference type="PANTHER" id="PTHR32347">
    <property type="entry name" value="EFFLUX SYSTEM COMPONENT YKNX-RELATED"/>
    <property type="match status" value="1"/>
</dbReference>
<dbReference type="Gene3D" id="2.40.50.100">
    <property type="match status" value="2"/>
</dbReference>
<organism evidence="7 8">
    <name type="scientific">Desulfotomaculum copahuensis</name>
    <dbReference type="NCBI Taxonomy" id="1838280"/>
    <lineage>
        <taxon>Bacteria</taxon>
        <taxon>Bacillati</taxon>
        <taxon>Bacillota</taxon>
        <taxon>Clostridia</taxon>
        <taxon>Eubacteriales</taxon>
        <taxon>Desulfotomaculaceae</taxon>
        <taxon>Desulfotomaculum</taxon>
    </lineage>
</organism>
<keyword evidence="2 3" id="KW-0175">Coiled coil</keyword>
<feature type="domain" description="CusB-like beta-barrel" evidence="6">
    <location>
        <begin position="280"/>
        <end position="319"/>
    </location>
</feature>
<dbReference type="STRING" id="1838280.A6M21_15340"/>
<keyword evidence="8" id="KW-1185">Reference proteome</keyword>
<accession>A0A1B7LBD0</accession>
<dbReference type="Gene3D" id="1.10.287.470">
    <property type="entry name" value="Helix hairpin bin"/>
    <property type="match status" value="2"/>
</dbReference>
<dbReference type="InterPro" id="IPR058792">
    <property type="entry name" value="Beta-barrel_RND_2"/>
</dbReference>
<feature type="chain" id="PRO_5038675423" evidence="4">
    <location>
        <begin position="21"/>
        <end position="362"/>
    </location>
</feature>
<dbReference type="GO" id="GO:0030313">
    <property type="term" value="C:cell envelope"/>
    <property type="evidence" value="ECO:0007669"/>
    <property type="project" value="UniProtKB-SubCell"/>
</dbReference>
<reference evidence="7 8" key="1">
    <citation type="submission" date="2016-04" db="EMBL/GenBank/DDBJ databases">
        <authorList>
            <person name="Evans L.H."/>
            <person name="Alamgir A."/>
            <person name="Owens N."/>
            <person name="Weber N.D."/>
            <person name="Virtaneva K."/>
            <person name="Barbian K."/>
            <person name="Babar A."/>
            <person name="Rosenke K."/>
        </authorList>
    </citation>
    <scope>NUCLEOTIDE SEQUENCE [LARGE SCALE GENOMIC DNA]</scope>
    <source>
        <strain evidence="7 8">LMa1</strain>
    </source>
</reference>
<evidence type="ECO:0000259" key="6">
    <source>
        <dbReference type="Pfam" id="PF25954"/>
    </source>
</evidence>